<protein>
    <submittedName>
        <fullName evidence="2">Uncharacterized protein</fullName>
    </submittedName>
</protein>
<accession>A0A9P9DYZ2</accession>
<organism evidence="2 3">
    <name type="scientific">Dendryphion nanum</name>
    <dbReference type="NCBI Taxonomy" id="256645"/>
    <lineage>
        <taxon>Eukaryota</taxon>
        <taxon>Fungi</taxon>
        <taxon>Dikarya</taxon>
        <taxon>Ascomycota</taxon>
        <taxon>Pezizomycotina</taxon>
        <taxon>Dothideomycetes</taxon>
        <taxon>Pleosporomycetidae</taxon>
        <taxon>Pleosporales</taxon>
        <taxon>Torulaceae</taxon>
        <taxon>Dendryphion</taxon>
    </lineage>
</organism>
<reference evidence="2" key="1">
    <citation type="journal article" date="2021" name="Nat. Commun.">
        <title>Genetic determinants of endophytism in the Arabidopsis root mycobiome.</title>
        <authorList>
            <person name="Mesny F."/>
            <person name="Miyauchi S."/>
            <person name="Thiergart T."/>
            <person name="Pickel B."/>
            <person name="Atanasova L."/>
            <person name="Karlsson M."/>
            <person name="Huettel B."/>
            <person name="Barry K.W."/>
            <person name="Haridas S."/>
            <person name="Chen C."/>
            <person name="Bauer D."/>
            <person name="Andreopoulos W."/>
            <person name="Pangilinan J."/>
            <person name="LaButti K."/>
            <person name="Riley R."/>
            <person name="Lipzen A."/>
            <person name="Clum A."/>
            <person name="Drula E."/>
            <person name="Henrissat B."/>
            <person name="Kohler A."/>
            <person name="Grigoriev I.V."/>
            <person name="Martin F.M."/>
            <person name="Hacquard S."/>
        </authorList>
    </citation>
    <scope>NUCLEOTIDE SEQUENCE</scope>
    <source>
        <strain evidence="2">MPI-CAGE-CH-0243</strain>
    </source>
</reference>
<proteinExistence type="predicted"/>
<keyword evidence="1" id="KW-1133">Transmembrane helix</keyword>
<keyword evidence="1" id="KW-0472">Membrane</keyword>
<evidence type="ECO:0000256" key="1">
    <source>
        <dbReference type="SAM" id="Phobius"/>
    </source>
</evidence>
<feature type="transmembrane region" description="Helical" evidence="1">
    <location>
        <begin position="19"/>
        <end position="35"/>
    </location>
</feature>
<comment type="caution">
    <text evidence="2">The sequence shown here is derived from an EMBL/GenBank/DDBJ whole genome shotgun (WGS) entry which is preliminary data.</text>
</comment>
<keyword evidence="3" id="KW-1185">Reference proteome</keyword>
<sequence length="66" mass="7440">MDYGLGLCAFRIELSGRSGFPIILSLSLSFFVFFFGRATMWMLVLCLCRIFPLFSHLGIRSTGRLG</sequence>
<evidence type="ECO:0000313" key="2">
    <source>
        <dbReference type="EMBL" id="KAH7128350.1"/>
    </source>
</evidence>
<keyword evidence="1" id="KW-0812">Transmembrane</keyword>
<dbReference type="EMBL" id="JAGMWT010000005">
    <property type="protein sequence ID" value="KAH7128350.1"/>
    <property type="molecule type" value="Genomic_DNA"/>
</dbReference>
<evidence type="ECO:0000313" key="3">
    <source>
        <dbReference type="Proteomes" id="UP000700596"/>
    </source>
</evidence>
<name>A0A9P9DYZ2_9PLEO</name>
<gene>
    <name evidence="2" type="ORF">B0J11DRAFT_268997</name>
</gene>
<dbReference type="Proteomes" id="UP000700596">
    <property type="component" value="Unassembled WGS sequence"/>
</dbReference>
<dbReference type="AlphaFoldDB" id="A0A9P9DYZ2"/>
<feature type="transmembrane region" description="Helical" evidence="1">
    <location>
        <begin position="41"/>
        <end position="59"/>
    </location>
</feature>